<dbReference type="Gene3D" id="3.30.40.10">
    <property type="entry name" value="Zinc/RING finger domain, C3HC4 (zinc finger)"/>
    <property type="match status" value="1"/>
</dbReference>
<feature type="binding site" evidence="8">
    <location>
        <position position="232"/>
    </location>
    <ligand>
        <name>Zn(2+)</name>
        <dbReference type="ChEBI" id="CHEBI:29105"/>
        <label>1</label>
    </ligand>
</feature>
<dbReference type="Pfam" id="PF12998">
    <property type="entry name" value="ING"/>
    <property type="match status" value="1"/>
</dbReference>
<dbReference type="GO" id="GO:0006325">
    <property type="term" value="P:chromatin organization"/>
    <property type="evidence" value="ECO:0007669"/>
    <property type="project" value="UniProtKB-KW"/>
</dbReference>
<dbReference type="FunFam" id="3.30.40.10:FF:000021">
    <property type="entry name" value="Inhibitor of growth 2b"/>
    <property type="match status" value="1"/>
</dbReference>
<dbReference type="CDD" id="cd16857">
    <property type="entry name" value="ING_ING1_2"/>
    <property type="match status" value="1"/>
</dbReference>
<feature type="binding site" evidence="8">
    <location>
        <position position="256"/>
    </location>
    <ligand>
        <name>Zn(2+)</name>
        <dbReference type="ChEBI" id="CHEBI:29105"/>
        <label>1</label>
    </ligand>
</feature>
<dbReference type="EMBL" id="JASPKY010000880">
    <property type="protein sequence ID" value="KAK9680695.1"/>
    <property type="molecule type" value="Genomic_DNA"/>
</dbReference>
<dbReference type="InterPro" id="IPR019787">
    <property type="entry name" value="Znf_PHD-finger"/>
</dbReference>
<dbReference type="SUPFAM" id="SSF57903">
    <property type="entry name" value="FYVE/PHD zinc finger"/>
    <property type="match status" value="1"/>
</dbReference>
<keyword evidence="4 9" id="KW-0863">Zinc-finger</keyword>
<evidence type="ECO:0000259" key="12">
    <source>
        <dbReference type="PROSITE" id="PS50016"/>
    </source>
</evidence>
<feature type="domain" description="PHD-type" evidence="12">
    <location>
        <begin position="229"/>
        <end position="278"/>
    </location>
</feature>
<dbReference type="PANTHER" id="PTHR10333">
    <property type="entry name" value="INHIBITOR OF GROWTH PROTEIN"/>
    <property type="match status" value="1"/>
</dbReference>
<gene>
    <name evidence="13" type="ORF">QE152_g38885</name>
</gene>
<dbReference type="InterPro" id="IPR024610">
    <property type="entry name" value="ING_N_histone-binding"/>
</dbReference>
<evidence type="ECO:0000256" key="5">
    <source>
        <dbReference type="ARBA" id="ARBA00022833"/>
    </source>
</evidence>
<dbReference type="GO" id="GO:0005634">
    <property type="term" value="C:nucleus"/>
    <property type="evidence" value="ECO:0007669"/>
    <property type="project" value="UniProtKB-SubCell"/>
</dbReference>
<feature type="site" description="Histone H3K4me3 binding" evidence="7">
    <location>
        <position position="231"/>
    </location>
</feature>
<dbReference type="InterPro" id="IPR013083">
    <property type="entry name" value="Znf_RING/FYVE/PHD"/>
</dbReference>
<organism evidence="13 14">
    <name type="scientific">Popillia japonica</name>
    <name type="common">Japanese beetle</name>
    <dbReference type="NCBI Taxonomy" id="7064"/>
    <lineage>
        <taxon>Eukaryota</taxon>
        <taxon>Metazoa</taxon>
        <taxon>Ecdysozoa</taxon>
        <taxon>Arthropoda</taxon>
        <taxon>Hexapoda</taxon>
        <taxon>Insecta</taxon>
        <taxon>Pterygota</taxon>
        <taxon>Neoptera</taxon>
        <taxon>Endopterygota</taxon>
        <taxon>Coleoptera</taxon>
        <taxon>Polyphaga</taxon>
        <taxon>Scarabaeiformia</taxon>
        <taxon>Scarabaeidae</taxon>
        <taxon>Rutelinae</taxon>
        <taxon>Popillia</taxon>
    </lineage>
</organism>
<keyword evidence="3 8" id="KW-0479">Metal-binding</keyword>
<feature type="binding site" evidence="8">
    <location>
        <position position="259"/>
    </location>
    <ligand>
        <name>Zn(2+)</name>
        <dbReference type="ChEBI" id="CHEBI:29105"/>
        <label>1</label>
    </ligand>
</feature>
<feature type="site" description="Histone H3K4me3 binding" evidence="7">
    <location>
        <position position="254"/>
    </location>
</feature>
<evidence type="ECO:0000256" key="9">
    <source>
        <dbReference type="PROSITE-ProRule" id="PRU00146"/>
    </source>
</evidence>
<comment type="domain">
    <text evidence="10">The PHD-type zinc finger mediates the binding to H3K4me3.</text>
</comment>
<feature type="compositionally biased region" description="Polar residues" evidence="11">
    <location>
        <begin position="159"/>
        <end position="173"/>
    </location>
</feature>
<feature type="binding site" evidence="8">
    <location>
        <position position="250"/>
    </location>
    <ligand>
        <name>Zn(2+)</name>
        <dbReference type="ChEBI" id="CHEBI:29105"/>
        <label>2</label>
    </ligand>
</feature>
<name>A0AAW1HVH2_POPJA</name>
<keyword evidence="5 8" id="KW-0862">Zinc</keyword>
<feature type="compositionally biased region" description="Low complexity" evidence="11">
    <location>
        <begin position="182"/>
        <end position="195"/>
    </location>
</feature>
<comment type="similarity">
    <text evidence="2 10">Belongs to the ING family.</text>
</comment>
<dbReference type="PANTHER" id="PTHR10333:SF89">
    <property type="entry name" value="INHIBITOR OF GROWTH PROTEIN"/>
    <property type="match status" value="1"/>
</dbReference>
<dbReference type="GO" id="GO:0045893">
    <property type="term" value="P:positive regulation of DNA-templated transcription"/>
    <property type="evidence" value="ECO:0007669"/>
    <property type="project" value="TreeGrafter"/>
</dbReference>
<evidence type="ECO:0000256" key="1">
    <source>
        <dbReference type="ARBA" id="ARBA00004123"/>
    </source>
</evidence>
<feature type="compositionally biased region" description="Low complexity" evidence="11">
    <location>
        <begin position="134"/>
        <end position="146"/>
    </location>
</feature>
<evidence type="ECO:0000256" key="3">
    <source>
        <dbReference type="ARBA" id="ARBA00022723"/>
    </source>
</evidence>
<evidence type="ECO:0000256" key="2">
    <source>
        <dbReference type="ARBA" id="ARBA00010210"/>
    </source>
</evidence>
<feature type="binding site" evidence="8">
    <location>
        <position position="234"/>
    </location>
    <ligand>
        <name>Zn(2+)</name>
        <dbReference type="ChEBI" id="CHEBI:29105"/>
        <label>1</label>
    </ligand>
</feature>
<evidence type="ECO:0000256" key="11">
    <source>
        <dbReference type="SAM" id="MobiDB-lite"/>
    </source>
</evidence>
<evidence type="ECO:0000256" key="8">
    <source>
        <dbReference type="PIRSR" id="PIRSR628651-51"/>
    </source>
</evidence>
<keyword evidence="6 10" id="KW-0539">Nucleus</keyword>
<dbReference type="Proteomes" id="UP001458880">
    <property type="component" value="Unassembled WGS sequence"/>
</dbReference>
<dbReference type="SMART" id="SM00249">
    <property type="entry name" value="PHD"/>
    <property type="match status" value="1"/>
</dbReference>
<dbReference type="InterPro" id="IPR011011">
    <property type="entry name" value="Znf_FYVE_PHD"/>
</dbReference>
<feature type="binding site" evidence="8">
    <location>
        <position position="275"/>
    </location>
    <ligand>
        <name>Zn(2+)</name>
        <dbReference type="ChEBI" id="CHEBI:29105"/>
        <label>2</label>
    </ligand>
</feature>
<comment type="subcellular location">
    <subcellularLocation>
        <location evidence="1 10">Nucleus</location>
    </subcellularLocation>
</comment>
<proteinExistence type="inferred from homology"/>
<protein>
    <recommendedName>
        <fullName evidence="10">Inhibitor of growth protein</fullName>
    </recommendedName>
</protein>
<comment type="function">
    <text evidence="10">Component of an histone acetyltransferase complex.</text>
</comment>
<accession>A0AAW1HVH2</accession>
<dbReference type="CDD" id="cd15584">
    <property type="entry name" value="PHD_ING1_2"/>
    <property type="match status" value="1"/>
</dbReference>
<feature type="binding site" evidence="8">
    <location>
        <position position="272"/>
    </location>
    <ligand>
        <name>Zn(2+)</name>
        <dbReference type="ChEBI" id="CHEBI:29105"/>
        <label>2</label>
    </ligand>
</feature>
<dbReference type="AlphaFoldDB" id="A0AAW1HVH2"/>
<feature type="compositionally biased region" description="Basic and acidic residues" evidence="11">
    <location>
        <begin position="211"/>
        <end position="221"/>
    </location>
</feature>
<dbReference type="Gene3D" id="6.10.140.1740">
    <property type="match status" value="1"/>
</dbReference>
<reference evidence="13 14" key="1">
    <citation type="journal article" date="2024" name="BMC Genomics">
        <title>De novo assembly and annotation of Popillia japonica's genome with initial clues to its potential as an invasive pest.</title>
        <authorList>
            <person name="Cucini C."/>
            <person name="Boschi S."/>
            <person name="Funari R."/>
            <person name="Cardaioli E."/>
            <person name="Iannotti N."/>
            <person name="Marturano G."/>
            <person name="Paoli F."/>
            <person name="Bruttini M."/>
            <person name="Carapelli A."/>
            <person name="Frati F."/>
            <person name="Nardi F."/>
        </authorList>
    </citation>
    <scope>NUCLEOTIDE SEQUENCE [LARGE SCALE GENOMIC DNA]</scope>
    <source>
        <strain evidence="13">DMR45628</strain>
    </source>
</reference>
<dbReference type="GO" id="GO:0008270">
    <property type="term" value="F:zinc ion binding"/>
    <property type="evidence" value="ECO:0007669"/>
    <property type="project" value="UniProtKB-KW"/>
</dbReference>
<feature type="compositionally biased region" description="Basic and acidic residues" evidence="11">
    <location>
        <begin position="118"/>
        <end position="129"/>
    </location>
</feature>
<evidence type="ECO:0000256" key="7">
    <source>
        <dbReference type="PIRSR" id="PIRSR628651-50"/>
    </source>
</evidence>
<comment type="caution">
    <text evidence="13">The sequence shown here is derived from an EMBL/GenBank/DDBJ whole genome shotgun (WGS) entry which is preliminary data.</text>
</comment>
<dbReference type="SMART" id="SM01408">
    <property type="entry name" value="ING"/>
    <property type="match status" value="1"/>
</dbReference>
<dbReference type="InterPro" id="IPR028651">
    <property type="entry name" value="ING_fam"/>
</dbReference>
<evidence type="ECO:0000313" key="14">
    <source>
        <dbReference type="Proteomes" id="UP001458880"/>
    </source>
</evidence>
<dbReference type="PROSITE" id="PS01359">
    <property type="entry name" value="ZF_PHD_1"/>
    <property type="match status" value="1"/>
</dbReference>
<sequence length="304" mass="35179">MLNQVSVEALYSATYVENYLDCVENLPDELQRLISRMRELDVYYLARVRELENQTQIWKNAASENSSKKTRAAMRMQQALIAAQELGDEKMSILQSIHEKIEMKTRLLDQDFKNLDFGKDETSSADNKEQQPPLNNTSSSTSLSNTERPSKRARRTRQDTFSGLESNHNTNSVDHVLRSQVTNNTTTQKKNNTGTGKKKKRKSRQTNQSTQREESPPREEEAAIDPDEPTYCLCDQISFGEMIMCDNDLCPIEWFHFSCVTLTTKPKGKWYCPKCRGDRPNVMKPKAQFLRELEKYNKEKEEKT</sequence>
<keyword evidence="14" id="KW-1185">Reference proteome</keyword>
<evidence type="ECO:0000313" key="13">
    <source>
        <dbReference type="EMBL" id="KAK9680695.1"/>
    </source>
</evidence>
<feature type="region of interest" description="Disordered" evidence="11">
    <location>
        <begin position="118"/>
        <end position="224"/>
    </location>
</feature>
<dbReference type="InterPro" id="IPR019786">
    <property type="entry name" value="Zinc_finger_PHD-type_CS"/>
</dbReference>
<keyword evidence="10" id="KW-0156">Chromatin regulator</keyword>
<comment type="subunit">
    <text evidence="10">Component of an histone acetyltransferase complex. Interacts with H3K4me3 and to a lesser extent with H3K4me2.</text>
</comment>
<evidence type="ECO:0000256" key="6">
    <source>
        <dbReference type="ARBA" id="ARBA00023242"/>
    </source>
</evidence>
<evidence type="ECO:0000256" key="4">
    <source>
        <dbReference type="ARBA" id="ARBA00022771"/>
    </source>
</evidence>
<dbReference type="InterPro" id="IPR001965">
    <property type="entry name" value="Znf_PHD"/>
</dbReference>
<feature type="binding site" evidence="8">
    <location>
        <position position="245"/>
    </location>
    <ligand>
        <name>Zn(2+)</name>
        <dbReference type="ChEBI" id="CHEBI:29105"/>
        <label>2</label>
    </ligand>
</feature>
<feature type="site" description="Histone H3K4me3 binding" evidence="7">
    <location>
        <position position="242"/>
    </location>
</feature>
<dbReference type="InterPro" id="IPR028643">
    <property type="entry name" value="ING1_PHD_Znf"/>
</dbReference>
<dbReference type="PROSITE" id="PS50016">
    <property type="entry name" value="ZF_PHD_2"/>
    <property type="match status" value="1"/>
</dbReference>
<evidence type="ECO:0000256" key="10">
    <source>
        <dbReference type="RuleBase" id="RU361213"/>
    </source>
</evidence>
<feature type="site" description="Histone H3K4me3 binding" evidence="7">
    <location>
        <position position="246"/>
    </location>
</feature>